<evidence type="ECO:0000256" key="1">
    <source>
        <dbReference type="ARBA" id="ARBA00007637"/>
    </source>
</evidence>
<proteinExistence type="inferred from homology"/>
<dbReference type="SUPFAM" id="SSF51735">
    <property type="entry name" value="NAD(P)-binding Rossmann-fold domains"/>
    <property type="match status" value="1"/>
</dbReference>
<dbReference type="OrthoDB" id="9801785at2"/>
<reference evidence="3 4" key="1">
    <citation type="submission" date="2016-10" db="EMBL/GenBank/DDBJ databases">
        <authorList>
            <person name="de Groot N.N."/>
        </authorList>
    </citation>
    <scope>NUCLEOTIDE SEQUENCE [LARGE SCALE GENOMIC DNA]</scope>
    <source>
        <strain evidence="3 4">DSM 15230</strain>
    </source>
</reference>
<dbReference type="InterPro" id="IPR036291">
    <property type="entry name" value="NAD(P)-bd_dom_sf"/>
</dbReference>
<dbReference type="InterPro" id="IPR001509">
    <property type="entry name" value="Epimerase_deHydtase"/>
</dbReference>
<dbReference type="PANTHER" id="PTHR43000">
    <property type="entry name" value="DTDP-D-GLUCOSE 4,6-DEHYDRATASE-RELATED"/>
    <property type="match status" value="1"/>
</dbReference>
<gene>
    <name evidence="3" type="ORF">SAMN02910343_00587</name>
</gene>
<name>A0A1G5VGG7_9FIRM</name>
<dbReference type="GeneID" id="87755626"/>
<accession>A0A1G5VGG7</accession>
<dbReference type="Gene3D" id="3.40.50.720">
    <property type="entry name" value="NAD(P)-binding Rossmann-like Domain"/>
    <property type="match status" value="1"/>
</dbReference>
<evidence type="ECO:0000313" key="3">
    <source>
        <dbReference type="EMBL" id="SDA44145.1"/>
    </source>
</evidence>
<comment type="similarity">
    <text evidence="1">Belongs to the NAD(P)-dependent epimerase/dehydratase family.</text>
</comment>
<feature type="domain" description="NAD-dependent epimerase/dehydratase" evidence="2">
    <location>
        <begin position="3"/>
        <end position="236"/>
    </location>
</feature>
<dbReference type="Pfam" id="PF01370">
    <property type="entry name" value="Epimerase"/>
    <property type="match status" value="1"/>
</dbReference>
<dbReference type="STRING" id="209880.SAMN02910343_00587"/>
<evidence type="ECO:0000259" key="2">
    <source>
        <dbReference type="Pfam" id="PF01370"/>
    </source>
</evidence>
<organism evidence="3 4">
    <name type="scientific">Allisonella histaminiformans</name>
    <dbReference type="NCBI Taxonomy" id="209880"/>
    <lineage>
        <taxon>Bacteria</taxon>
        <taxon>Bacillati</taxon>
        <taxon>Bacillota</taxon>
        <taxon>Negativicutes</taxon>
        <taxon>Veillonellales</taxon>
        <taxon>Veillonellaceae</taxon>
        <taxon>Allisonella</taxon>
    </lineage>
</organism>
<dbReference type="AlphaFoldDB" id="A0A1G5VGG7"/>
<protein>
    <submittedName>
        <fullName evidence="3">UDP-glucose 4-epimerase</fullName>
    </submittedName>
</protein>
<dbReference type="EMBL" id="FMXA01000006">
    <property type="protein sequence ID" value="SDA44145.1"/>
    <property type="molecule type" value="Genomic_DNA"/>
</dbReference>
<dbReference type="RefSeq" id="WP_091363681.1">
    <property type="nucleotide sequence ID" value="NZ_FMXA01000006.1"/>
</dbReference>
<evidence type="ECO:0000313" key="4">
    <source>
        <dbReference type="Proteomes" id="UP000199689"/>
    </source>
</evidence>
<dbReference type="Gene3D" id="3.90.25.10">
    <property type="entry name" value="UDP-galactose 4-epimerase, domain 1"/>
    <property type="match status" value="1"/>
</dbReference>
<sequence length="310" mass="34343">MKVLVTGGAGFIGSHLVRRLQAEQVDVTVLDNLSTGTLEHLPKGTKFIKMDINAPELDKVFEEGQFDAVVHLAGQIAVGVSMEDPVFDCQQNILGSVHVMEAARRNKVKRIIFSSTAAAYGDVADSQLPVREDEPLQVLSFYGLSKIGVEKYLELYSRSFGLEYVILRFANVYGERQGDSGEGGVISIFTRRIAEGKDITIFGDGHQTRDFVYAGDIANGIYRALKTPYANTIYNLSTQTETSLNTLVEVLSKVAGRKVHPLYGPARPGDIYRSSLSNRKAEAGLLWRPETSLEEGLKETYRYFKDMYGK</sequence>
<dbReference type="Proteomes" id="UP000199689">
    <property type="component" value="Unassembled WGS sequence"/>
</dbReference>
<keyword evidence="4" id="KW-1185">Reference proteome</keyword>